<comment type="subcellular location">
    <subcellularLocation>
        <location evidence="2">Secreted</location>
    </subcellularLocation>
</comment>
<evidence type="ECO:0000256" key="12">
    <source>
        <dbReference type="ARBA" id="ARBA00034059"/>
    </source>
</evidence>
<evidence type="ECO:0000256" key="8">
    <source>
        <dbReference type="ARBA" id="ARBA00033986"/>
    </source>
</evidence>
<evidence type="ECO:0000256" key="11">
    <source>
        <dbReference type="ARBA" id="ARBA00034050"/>
    </source>
</evidence>
<evidence type="ECO:0000313" key="15">
    <source>
        <dbReference type="EMBL" id="KDR69413.1"/>
    </source>
</evidence>
<dbReference type="Pfam" id="PF00732">
    <property type="entry name" value="GMC_oxred_N"/>
    <property type="match status" value="1"/>
</dbReference>
<dbReference type="SUPFAM" id="SSF54373">
    <property type="entry name" value="FAD-linked reductases, C-terminal domain"/>
    <property type="match status" value="1"/>
</dbReference>
<reference evidence="16" key="1">
    <citation type="journal article" date="2014" name="Proc. Natl. Acad. Sci. U.S.A.">
        <title>Extensive sampling of basidiomycete genomes demonstrates inadequacy of the white-rot/brown-rot paradigm for wood decay fungi.</title>
        <authorList>
            <person name="Riley R."/>
            <person name="Salamov A.A."/>
            <person name="Brown D.W."/>
            <person name="Nagy L.G."/>
            <person name="Floudas D."/>
            <person name="Held B.W."/>
            <person name="Levasseur A."/>
            <person name="Lombard V."/>
            <person name="Morin E."/>
            <person name="Otillar R."/>
            <person name="Lindquist E.A."/>
            <person name="Sun H."/>
            <person name="LaButti K.M."/>
            <person name="Schmutz J."/>
            <person name="Jabbour D."/>
            <person name="Luo H."/>
            <person name="Baker S.E."/>
            <person name="Pisabarro A.G."/>
            <person name="Walton J.D."/>
            <person name="Blanchette R.A."/>
            <person name="Henrissat B."/>
            <person name="Martin F."/>
            <person name="Cullen D."/>
            <person name="Hibbett D.S."/>
            <person name="Grigoriev I.V."/>
        </authorList>
    </citation>
    <scope>NUCLEOTIDE SEQUENCE [LARGE SCALE GENOMIC DNA]</scope>
    <source>
        <strain evidence="16">CBS 339.88</strain>
    </source>
</reference>
<evidence type="ECO:0000256" key="4">
    <source>
        <dbReference type="ARBA" id="ARBA00011245"/>
    </source>
</evidence>
<dbReference type="PIRSF" id="PIRSF000137">
    <property type="entry name" value="Alcohol_oxidase"/>
    <property type="match status" value="1"/>
</dbReference>
<comment type="catalytic activity">
    <reaction evidence="11">
        <text>a pyranoside + acceptor = a pyranosid-3-ulose + reduced acceptor.</text>
        <dbReference type="EC" id="1.1.99.29"/>
    </reaction>
</comment>
<name>A0A067SRJ3_GALM3</name>
<dbReference type="InterPro" id="IPR000172">
    <property type="entry name" value="GMC_OxRdtase_N"/>
</dbReference>
<comment type="catalytic activity">
    <reaction evidence="10">
        <text>pyranose + acceptor = pyranos-3-ulose + reduced acceptor.</text>
        <dbReference type="EC" id="1.1.99.29"/>
    </reaction>
</comment>
<dbReference type="PANTHER" id="PTHR11552:SF78">
    <property type="entry name" value="GLUCOSE-METHANOL-CHOLINE OXIDOREDUCTASE N-TERMINAL DOMAIN-CONTAINING PROTEIN"/>
    <property type="match status" value="1"/>
</dbReference>
<dbReference type="EC" id="1.1.99.29" evidence="5"/>
<dbReference type="STRING" id="685588.A0A067SRJ3"/>
<dbReference type="OrthoDB" id="269227at2759"/>
<accession>A0A067SRJ3</accession>
<proteinExistence type="inferred from homology"/>
<dbReference type="InterPro" id="IPR007867">
    <property type="entry name" value="GMC_OxRtase_C"/>
</dbReference>
<evidence type="ECO:0000256" key="13">
    <source>
        <dbReference type="PIRSR" id="PIRSR000137-2"/>
    </source>
</evidence>
<organism evidence="15 16">
    <name type="scientific">Galerina marginata (strain CBS 339.88)</name>
    <dbReference type="NCBI Taxonomy" id="685588"/>
    <lineage>
        <taxon>Eukaryota</taxon>
        <taxon>Fungi</taxon>
        <taxon>Dikarya</taxon>
        <taxon>Basidiomycota</taxon>
        <taxon>Agaricomycotina</taxon>
        <taxon>Agaricomycetes</taxon>
        <taxon>Agaricomycetidae</taxon>
        <taxon>Agaricales</taxon>
        <taxon>Agaricineae</taxon>
        <taxon>Strophariaceae</taxon>
        <taxon>Galerina</taxon>
    </lineage>
</organism>
<dbReference type="Pfam" id="PF05199">
    <property type="entry name" value="GMC_oxred_C"/>
    <property type="match status" value="1"/>
</dbReference>
<keyword evidence="13" id="KW-0274">FAD</keyword>
<dbReference type="Gene3D" id="3.30.560.10">
    <property type="entry name" value="Glucose Oxidase, domain 3"/>
    <property type="match status" value="1"/>
</dbReference>
<gene>
    <name evidence="15" type="ORF">GALMADRAFT_919801</name>
</gene>
<evidence type="ECO:0000256" key="6">
    <source>
        <dbReference type="ARBA" id="ARBA00022525"/>
    </source>
</evidence>
<dbReference type="AlphaFoldDB" id="A0A067SRJ3"/>
<dbReference type="Gene3D" id="3.50.50.60">
    <property type="entry name" value="FAD/NAD(P)-binding domain"/>
    <property type="match status" value="1"/>
</dbReference>
<comment type="catalytic activity">
    <reaction evidence="8">
        <text>pyranose + acceptor = pyranos-2-ulose + reduced acceptor.</text>
        <dbReference type="EC" id="1.1.99.29"/>
    </reaction>
</comment>
<feature type="binding site" evidence="13">
    <location>
        <begin position="440"/>
        <end position="441"/>
    </location>
    <ligand>
        <name>FAD</name>
        <dbReference type="ChEBI" id="CHEBI:57692"/>
    </ligand>
</feature>
<comment type="similarity">
    <text evidence="3">Belongs to the GMC oxidoreductase family.</text>
</comment>
<dbReference type="EMBL" id="KL142402">
    <property type="protein sequence ID" value="KDR69413.1"/>
    <property type="molecule type" value="Genomic_DNA"/>
</dbReference>
<evidence type="ECO:0000313" key="16">
    <source>
        <dbReference type="Proteomes" id="UP000027222"/>
    </source>
</evidence>
<sequence length="511" mass="56493">MYNRASASDYDDWEVEYNNPQWGSKDILPFLQRVETYQVKPEAPTHGYSGPLKVSLGGHFDLSSEQFSEIGPKIEKDRPYAEDINTMHADSLNVFARVPKWIDETTGKRQDVATNFIYDQQGNKNLEVLDGCRVKRVIFENNRALGVEFYNDREIRPNADPNVQTVRASRLVVISAGSLGSPAILERSGIGTAEHLKNVGIPLVVDLPGVGENYQDHLSANTPYFIDESVETYDALASGDPVVTQEQLRKWNQNGTGLLGSNGFDVAIKLRPHEDELHELGPEFESRWKDFFANKPDKPIVWMTGLSRPPMTDLSKALGLPSTKFLTGAYFVTYPACRGSVHVVSDDVYAPLDFDTGFMLEVSDVAILRWAYKHNREIMRRLPVYRGPVAQYHPQFPEGSNAATTTEASPVDISAPKIVYTADDDAAIDDFHRRNVATTWHSLGTCAMKPRESGGVVDSKLNVYGVEGLKVADVSIPPSNVNANTYSTAIAIGEKAALIIGQELGISGLEI</sequence>
<feature type="domain" description="Glucose-methanol-choline oxidoreductase N-terminal" evidence="14">
    <location>
        <begin position="177"/>
        <end position="191"/>
    </location>
</feature>
<dbReference type="PANTHER" id="PTHR11552">
    <property type="entry name" value="GLUCOSE-METHANOL-CHOLINE GMC OXIDOREDUCTASE"/>
    <property type="match status" value="1"/>
</dbReference>
<dbReference type="Proteomes" id="UP000027222">
    <property type="component" value="Unassembled WGS sequence"/>
</dbReference>
<keyword evidence="13" id="KW-0285">Flavoprotein</keyword>
<keyword evidence="6" id="KW-0964">Secreted</keyword>
<dbReference type="InterPro" id="IPR036188">
    <property type="entry name" value="FAD/NAD-bd_sf"/>
</dbReference>
<dbReference type="GO" id="GO:0050660">
    <property type="term" value="F:flavin adenine dinucleotide binding"/>
    <property type="evidence" value="ECO:0007669"/>
    <property type="project" value="InterPro"/>
</dbReference>
<evidence type="ECO:0000256" key="1">
    <source>
        <dbReference type="ARBA" id="ARBA00001974"/>
    </source>
</evidence>
<protein>
    <recommendedName>
        <fullName evidence="5">pyranose dehydrogenase (acceptor)</fullName>
        <ecNumber evidence="5">1.1.99.29</ecNumber>
    </recommendedName>
</protein>
<evidence type="ECO:0000256" key="2">
    <source>
        <dbReference type="ARBA" id="ARBA00004613"/>
    </source>
</evidence>
<evidence type="ECO:0000256" key="3">
    <source>
        <dbReference type="ARBA" id="ARBA00010790"/>
    </source>
</evidence>
<dbReference type="GO" id="GO:0033718">
    <property type="term" value="F:pyranose dehydrogenase (acceptor) activity"/>
    <property type="evidence" value="ECO:0007669"/>
    <property type="project" value="UniProtKB-EC"/>
</dbReference>
<comment type="catalytic activity">
    <reaction evidence="9">
        <text>pyranose + acceptor = pyranos-2,3-diulose + reduced acceptor.</text>
        <dbReference type="EC" id="1.1.99.29"/>
    </reaction>
</comment>
<evidence type="ECO:0000256" key="9">
    <source>
        <dbReference type="ARBA" id="ARBA00034010"/>
    </source>
</evidence>
<dbReference type="SUPFAM" id="SSF51905">
    <property type="entry name" value="FAD/NAD(P)-binding domain"/>
    <property type="match status" value="1"/>
</dbReference>
<dbReference type="PROSITE" id="PS00624">
    <property type="entry name" value="GMC_OXRED_2"/>
    <property type="match status" value="1"/>
</dbReference>
<dbReference type="InterPro" id="IPR012132">
    <property type="entry name" value="GMC_OxRdtase"/>
</dbReference>
<dbReference type="GO" id="GO:0005576">
    <property type="term" value="C:extracellular region"/>
    <property type="evidence" value="ECO:0007669"/>
    <property type="project" value="UniProtKB-SubCell"/>
</dbReference>
<comment type="catalytic activity">
    <reaction evidence="12">
        <text>a pyranoside + acceptor = a pyranosid-3,4-diulose + reduced acceptor.</text>
        <dbReference type="EC" id="1.1.99.29"/>
    </reaction>
</comment>
<dbReference type="HOGENOM" id="CLU_002865_5_1_1"/>
<evidence type="ECO:0000256" key="7">
    <source>
        <dbReference type="ARBA" id="ARBA00024699"/>
    </source>
</evidence>
<evidence type="ECO:0000256" key="5">
    <source>
        <dbReference type="ARBA" id="ARBA00013177"/>
    </source>
</evidence>
<comment type="subunit">
    <text evidence="4">Monomer.</text>
</comment>
<evidence type="ECO:0000259" key="14">
    <source>
        <dbReference type="PROSITE" id="PS00624"/>
    </source>
</evidence>
<comment type="function">
    <text evidence="7">Catalyzes the single-oxidation or sequential double oxidation reaction of carbohydrates primarily at carbon-2 and/or carbon-3 with the concomitant reduction of the flavin. The enzyme exhibits a broad sugar substrate specificity, oxidizing different aldopyranoses to the corresponding C-1, C-2, C-3 or C-1,2, C-2,3 and C-3,4 (di)dehydro sugars with substrate-specific regioselectivity. Accepts only a narrow range of electron acceptors such as substituted benzoquinones and complexed metal ions and reacts extremely slowly with O(2) as acceptor. May play a role in the natural recycling of plant matter by oxidizing all major monosaccharides in lignocellulose and by reducing quinone compounds or reactive radical species generated during lignin depolymerization.</text>
</comment>
<evidence type="ECO:0000256" key="10">
    <source>
        <dbReference type="ARBA" id="ARBA00034029"/>
    </source>
</evidence>
<keyword evidence="16" id="KW-1185">Reference proteome</keyword>
<feature type="binding site" evidence="13">
    <location>
        <position position="134"/>
    </location>
    <ligand>
        <name>FAD</name>
        <dbReference type="ChEBI" id="CHEBI:57692"/>
    </ligand>
</feature>
<comment type="cofactor">
    <cofactor evidence="1 13">
        <name>FAD</name>
        <dbReference type="ChEBI" id="CHEBI:57692"/>
    </cofactor>
</comment>